<reference evidence="3 4" key="1">
    <citation type="journal article" date="2023" name="Antonie Van Leeuwenhoek">
        <title>Mesoterricola silvestris gen. nov., sp. nov., Mesoterricola sediminis sp. nov., Geothrix oryzae sp. nov., Geothrix edaphica sp. nov., Geothrix rubra sp. nov., and Geothrix limicola sp. nov., six novel members of Acidobacteriota isolated from soils.</title>
        <authorList>
            <person name="Itoh H."/>
            <person name="Sugisawa Y."/>
            <person name="Mise K."/>
            <person name="Xu Z."/>
            <person name="Kuniyasu M."/>
            <person name="Ushijima N."/>
            <person name="Kawano K."/>
            <person name="Kobayashi E."/>
            <person name="Shiratori Y."/>
            <person name="Masuda Y."/>
            <person name="Senoo K."/>
        </authorList>
    </citation>
    <scope>NUCLEOTIDE SEQUENCE [LARGE SCALE GENOMIC DNA]</scope>
    <source>
        <strain evidence="3 4">Red804</strain>
    </source>
</reference>
<evidence type="ECO:0000259" key="2">
    <source>
        <dbReference type="Pfam" id="PF13185"/>
    </source>
</evidence>
<keyword evidence="1" id="KW-0175">Coiled coil</keyword>
<gene>
    <name evidence="3" type="ORF">GETHLI_25390</name>
</gene>
<dbReference type="Proteomes" id="UP001165069">
    <property type="component" value="Unassembled WGS sequence"/>
</dbReference>
<comment type="caution">
    <text evidence="3">The sequence shown here is derived from an EMBL/GenBank/DDBJ whole genome shotgun (WGS) entry which is preliminary data.</text>
</comment>
<protein>
    <recommendedName>
        <fullName evidence="2">GAF domain-containing protein</fullName>
    </recommendedName>
</protein>
<dbReference type="Pfam" id="PF13185">
    <property type="entry name" value="GAF_2"/>
    <property type="match status" value="1"/>
</dbReference>
<dbReference type="InterPro" id="IPR029016">
    <property type="entry name" value="GAF-like_dom_sf"/>
</dbReference>
<feature type="coiled-coil region" evidence="1">
    <location>
        <begin position="23"/>
        <end position="50"/>
    </location>
</feature>
<organism evidence="3 4">
    <name type="scientific">Geothrix limicola</name>
    <dbReference type="NCBI Taxonomy" id="2927978"/>
    <lineage>
        <taxon>Bacteria</taxon>
        <taxon>Pseudomonadati</taxon>
        <taxon>Acidobacteriota</taxon>
        <taxon>Holophagae</taxon>
        <taxon>Holophagales</taxon>
        <taxon>Holophagaceae</taxon>
        <taxon>Geothrix</taxon>
    </lineage>
</organism>
<dbReference type="EMBL" id="BSDE01000005">
    <property type="protein sequence ID" value="GLH74037.1"/>
    <property type="molecule type" value="Genomic_DNA"/>
</dbReference>
<evidence type="ECO:0000256" key="1">
    <source>
        <dbReference type="SAM" id="Coils"/>
    </source>
</evidence>
<accession>A0ABQ5QH87</accession>
<evidence type="ECO:0000313" key="4">
    <source>
        <dbReference type="Proteomes" id="UP001165069"/>
    </source>
</evidence>
<evidence type="ECO:0000313" key="3">
    <source>
        <dbReference type="EMBL" id="GLH74037.1"/>
    </source>
</evidence>
<dbReference type="InterPro" id="IPR003018">
    <property type="entry name" value="GAF"/>
</dbReference>
<keyword evidence="4" id="KW-1185">Reference proteome</keyword>
<dbReference type="Gene3D" id="3.30.450.40">
    <property type="match status" value="1"/>
</dbReference>
<dbReference type="SUPFAM" id="SSF55781">
    <property type="entry name" value="GAF domain-like"/>
    <property type="match status" value="1"/>
</dbReference>
<sequence length="221" mass="24628">MPSIQSPGVQMSLFRARKQDQALEARDEHLRKLEAECRAVQSRLEGTQELVRHLDEDRDLLLGALELMRPGGAIQDLAQILLDISFKPLGLACFFVAAADWEEDLLRFVLYHEGGRARNHPSRRLSDRAGLSERVLSGHRSVYMRTMEEGHAAGSLLTAAEQATGLIPHSWYGVPLGHGKRPIGLVSFQSFQTDAFSESRRRVMDALVGLMSTCLEARVPI</sequence>
<feature type="domain" description="GAF" evidence="2">
    <location>
        <begin position="74"/>
        <end position="216"/>
    </location>
</feature>
<proteinExistence type="predicted"/>
<name>A0ABQ5QH87_9BACT</name>